<comment type="caution">
    <text evidence="2">The sequence shown here is derived from an EMBL/GenBank/DDBJ whole genome shotgun (WGS) entry which is preliminary data.</text>
</comment>
<dbReference type="Pfam" id="PF13001">
    <property type="entry name" value="ECM29_N"/>
    <property type="match status" value="1"/>
</dbReference>
<evidence type="ECO:0000259" key="1">
    <source>
        <dbReference type="Pfam" id="PF13001"/>
    </source>
</evidence>
<accession>A0ABR3B408</accession>
<keyword evidence="3" id="KW-1185">Reference proteome</keyword>
<evidence type="ECO:0000313" key="3">
    <source>
        <dbReference type="Proteomes" id="UP001448207"/>
    </source>
</evidence>
<sequence length="53" mass="6045">MTTSTSELQLLENVELKLALCNTDAKLETTIRIFLPPLLLKLMSTDDRARRKV</sequence>
<dbReference type="InterPro" id="IPR024372">
    <property type="entry name" value="Ecm29_N"/>
</dbReference>
<dbReference type="Proteomes" id="UP001448207">
    <property type="component" value="Unassembled WGS sequence"/>
</dbReference>
<name>A0ABR3B408_PHYBL</name>
<reference evidence="2 3" key="1">
    <citation type="submission" date="2024-04" db="EMBL/GenBank/DDBJ databases">
        <title>Symmetric and asymmetric DNA N6-adenine methylation regulates different biological responses in Mucorales.</title>
        <authorList>
            <consortium name="Lawrence Berkeley National Laboratory"/>
            <person name="Lax C."/>
            <person name="Mondo S.J."/>
            <person name="Osorio-Concepcion M."/>
            <person name="Muszewska A."/>
            <person name="Corrochano-Luque M."/>
            <person name="Gutierrez G."/>
            <person name="Riley R."/>
            <person name="Lipzen A."/>
            <person name="Guo J."/>
            <person name="Hundley H."/>
            <person name="Amirebrahimi M."/>
            <person name="Ng V."/>
            <person name="Lorenzo-Gutierrez D."/>
            <person name="Binder U."/>
            <person name="Yang J."/>
            <person name="Song Y."/>
            <person name="Canovas D."/>
            <person name="Navarro E."/>
            <person name="Freitag M."/>
            <person name="Gabaldon T."/>
            <person name="Grigoriev I.V."/>
            <person name="Corrochano L.M."/>
            <person name="Nicolas F.E."/>
            <person name="Garre V."/>
        </authorList>
    </citation>
    <scope>NUCLEOTIDE SEQUENCE [LARGE SCALE GENOMIC DNA]</scope>
    <source>
        <strain evidence="2 3">L51</strain>
    </source>
</reference>
<protein>
    <recommendedName>
        <fullName evidence="1">Proteasome component Ecm29 N-terminal domain-containing protein</fullName>
    </recommendedName>
</protein>
<dbReference type="EMBL" id="JBCLYO010000008">
    <property type="protein sequence ID" value="KAL0086563.1"/>
    <property type="molecule type" value="Genomic_DNA"/>
</dbReference>
<evidence type="ECO:0000313" key="2">
    <source>
        <dbReference type="EMBL" id="KAL0086563.1"/>
    </source>
</evidence>
<feature type="domain" description="Proteasome component Ecm29 N-terminal" evidence="1">
    <location>
        <begin position="11"/>
        <end position="53"/>
    </location>
</feature>
<gene>
    <name evidence="2" type="ORF">J3Q64DRAFT_1740571</name>
</gene>
<organism evidence="2 3">
    <name type="scientific">Phycomyces blakesleeanus</name>
    <dbReference type="NCBI Taxonomy" id="4837"/>
    <lineage>
        <taxon>Eukaryota</taxon>
        <taxon>Fungi</taxon>
        <taxon>Fungi incertae sedis</taxon>
        <taxon>Mucoromycota</taxon>
        <taxon>Mucoromycotina</taxon>
        <taxon>Mucoromycetes</taxon>
        <taxon>Mucorales</taxon>
        <taxon>Phycomycetaceae</taxon>
        <taxon>Phycomyces</taxon>
    </lineage>
</organism>
<proteinExistence type="predicted"/>